<organism evidence="6 7">
    <name type="scientific">Cymbomonas tetramitiformis</name>
    <dbReference type="NCBI Taxonomy" id="36881"/>
    <lineage>
        <taxon>Eukaryota</taxon>
        <taxon>Viridiplantae</taxon>
        <taxon>Chlorophyta</taxon>
        <taxon>Pyramimonadophyceae</taxon>
        <taxon>Pyramimonadales</taxon>
        <taxon>Pyramimonadaceae</taxon>
        <taxon>Cymbomonas</taxon>
    </lineage>
</organism>
<dbReference type="CDD" id="cd05795">
    <property type="entry name" value="Ribosomal_P0_L10e"/>
    <property type="match status" value="1"/>
</dbReference>
<dbReference type="Proteomes" id="UP001190700">
    <property type="component" value="Unassembled WGS sequence"/>
</dbReference>
<dbReference type="InterPro" id="IPR030670">
    <property type="entry name" value="uL10_eukaryotes"/>
</dbReference>
<gene>
    <name evidence="6" type="ORF">CYMTET_14743</name>
</gene>
<dbReference type="Pfam" id="PF00466">
    <property type="entry name" value="Ribosomal_L10"/>
    <property type="match status" value="1"/>
</dbReference>
<evidence type="ECO:0000313" key="7">
    <source>
        <dbReference type="Proteomes" id="UP001190700"/>
    </source>
</evidence>
<evidence type="ECO:0000256" key="4">
    <source>
        <dbReference type="ARBA" id="ARBA00023274"/>
    </source>
</evidence>
<dbReference type="InterPro" id="IPR050323">
    <property type="entry name" value="Ribosomal_protein_uL10"/>
</dbReference>
<dbReference type="InterPro" id="IPR040637">
    <property type="entry name" value="Ribosomal_uL10-like_insert"/>
</dbReference>
<dbReference type="GO" id="GO:0002181">
    <property type="term" value="P:cytoplasmic translation"/>
    <property type="evidence" value="ECO:0007669"/>
    <property type="project" value="TreeGrafter"/>
</dbReference>
<proteinExistence type="inferred from homology"/>
<protein>
    <submittedName>
        <fullName evidence="6">Ribosomal protein P0 (A0) (L10E)</fullName>
    </submittedName>
</protein>
<reference evidence="6 7" key="1">
    <citation type="journal article" date="2015" name="Genome Biol. Evol.">
        <title>Comparative Genomics of a Bacterivorous Green Alga Reveals Evolutionary Causalities and Consequences of Phago-Mixotrophic Mode of Nutrition.</title>
        <authorList>
            <person name="Burns J.A."/>
            <person name="Paasch A."/>
            <person name="Narechania A."/>
            <person name="Kim E."/>
        </authorList>
    </citation>
    <scope>NUCLEOTIDE SEQUENCE [LARGE SCALE GENOMIC DNA]</scope>
    <source>
        <strain evidence="6 7">PLY_AMNH</strain>
    </source>
</reference>
<dbReference type="EMBL" id="LGRX02006202">
    <property type="protein sequence ID" value="KAK3277238.1"/>
    <property type="molecule type" value="Genomic_DNA"/>
</dbReference>
<dbReference type="FunFam" id="3.90.105.20:FF:000001">
    <property type="entry name" value="60S acidic ribosomal protein P0"/>
    <property type="match status" value="1"/>
</dbReference>
<keyword evidence="3 6" id="KW-0689">Ribosomal protein</keyword>
<accession>A0AAE0GFZ5</accession>
<comment type="caution">
    <text evidence="6">The sequence shown here is derived from an EMBL/GenBank/DDBJ whole genome shotgun (WGS) entry which is preliminary data.</text>
</comment>
<comment type="function">
    <text evidence="1">Ribosomal protein P0 is the functional equivalent of E.coli protein L10.</text>
</comment>
<dbReference type="Gene3D" id="3.90.105.20">
    <property type="match status" value="1"/>
</dbReference>
<dbReference type="Gene3D" id="3.30.70.1730">
    <property type="match status" value="1"/>
</dbReference>
<dbReference type="GO" id="GO:0070180">
    <property type="term" value="F:large ribosomal subunit rRNA binding"/>
    <property type="evidence" value="ECO:0007669"/>
    <property type="project" value="TreeGrafter"/>
</dbReference>
<dbReference type="PIRSF" id="PIRSF039087">
    <property type="entry name" value="L10E"/>
    <property type="match status" value="1"/>
</dbReference>
<evidence type="ECO:0000313" key="6">
    <source>
        <dbReference type="EMBL" id="KAK3277238.1"/>
    </source>
</evidence>
<sequence>MPVSEKKVAYAKKVYSLLQKYDKAFLVHADNVGSLQFQNVRTALREMDSVVLMGKNTLMKKCIRDYMEETGDEKWSVLLDLLIGNVGVVFTSAELTSLRDKVLEFKVPAAARAGIVASCDVTIPAGPTGMDPSKTNFFQTLNIATKINKGSVEIISDTQVVTTNEKVSASAAMLLSMMNIKPFTFGLVILQVIESGSVYVPAVLDLSEADIIKGMQAGISMVATVSLAANFPTLASVPHSLVNSYKTALALSLATAYTFPFAEKAKKALADLEA</sequence>
<evidence type="ECO:0000256" key="3">
    <source>
        <dbReference type="ARBA" id="ARBA00022980"/>
    </source>
</evidence>
<dbReference type="GO" id="GO:0003735">
    <property type="term" value="F:structural constituent of ribosome"/>
    <property type="evidence" value="ECO:0007669"/>
    <property type="project" value="TreeGrafter"/>
</dbReference>
<dbReference type="GO" id="GO:0022625">
    <property type="term" value="C:cytosolic large ribosomal subunit"/>
    <property type="evidence" value="ECO:0007669"/>
    <property type="project" value="TreeGrafter"/>
</dbReference>
<dbReference type="InterPro" id="IPR043141">
    <property type="entry name" value="Ribosomal_uL10-like_sf"/>
</dbReference>
<dbReference type="InterPro" id="IPR043164">
    <property type="entry name" value="Ribosomal_uL10-like_insert_sf"/>
</dbReference>
<name>A0AAE0GFZ5_9CHLO</name>
<dbReference type="GO" id="GO:0000027">
    <property type="term" value="P:ribosomal large subunit assembly"/>
    <property type="evidence" value="ECO:0007669"/>
    <property type="project" value="TreeGrafter"/>
</dbReference>
<dbReference type="PANTHER" id="PTHR45699:SF3">
    <property type="entry name" value="LARGE RIBOSOMAL SUBUNIT PROTEIN UL10"/>
    <property type="match status" value="1"/>
</dbReference>
<keyword evidence="7" id="KW-1185">Reference proteome</keyword>
<dbReference type="Pfam" id="PF17777">
    <property type="entry name" value="RL10P_insert"/>
    <property type="match status" value="1"/>
</dbReference>
<dbReference type="AlphaFoldDB" id="A0AAE0GFZ5"/>
<evidence type="ECO:0000256" key="1">
    <source>
        <dbReference type="ARBA" id="ARBA00002200"/>
    </source>
</evidence>
<evidence type="ECO:0000259" key="5">
    <source>
        <dbReference type="Pfam" id="PF17777"/>
    </source>
</evidence>
<dbReference type="InterPro" id="IPR001790">
    <property type="entry name" value="Ribosomal_uL10"/>
</dbReference>
<dbReference type="PANTHER" id="PTHR45699">
    <property type="entry name" value="60S ACIDIC RIBOSOMAL PROTEIN P0"/>
    <property type="match status" value="1"/>
</dbReference>
<feature type="domain" description="Large ribosomal subunit protein uL10-like insertion" evidence="5">
    <location>
        <begin position="111"/>
        <end position="180"/>
    </location>
</feature>
<comment type="similarity">
    <text evidence="2">Belongs to the universal ribosomal protein uL10 family.</text>
</comment>
<evidence type="ECO:0000256" key="2">
    <source>
        <dbReference type="ARBA" id="ARBA00008889"/>
    </source>
</evidence>
<keyword evidence="4" id="KW-0687">Ribonucleoprotein</keyword>
<dbReference type="SUPFAM" id="SSF160369">
    <property type="entry name" value="Ribosomal protein L10-like"/>
    <property type="match status" value="1"/>
</dbReference>